<comment type="caution">
    <text evidence="4">The sequence shown here is derived from an EMBL/GenBank/DDBJ whole genome shotgun (WGS) entry which is preliminary data.</text>
</comment>
<accession>A0A812WZG2</accession>
<dbReference type="SUPFAM" id="SSF140959">
    <property type="entry name" value="Indolic compounds 2,3-dioxygenase-like"/>
    <property type="match status" value="2"/>
</dbReference>
<evidence type="ECO:0000256" key="1">
    <source>
        <dbReference type="ARBA" id="ARBA00007119"/>
    </source>
</evidence>
<evidence type="ECO:0000256" key="2">
    <source>
        <dbReference type="ARBA" id="ARBA00022723"/>
    </source>
</evidence>
<sequence>MPKCGSGFVYCICIYSSKHLRHVDAWTPFQCRPCEAYVPKEHRQFLDRLRNAPQSVKRFVESRKNTVEEKTWYALAGAFNACISRVLDFRWRHWSFVEQFIVRPSTAGFSSSAGSVCPVIHVDSSPSGPQQPVVGTGGTTFDYLQQHITDSQMARIPLWSKHDILQRTPELQAVQAHVDKERKDLANIPPLNEVDGLWDAAGPNGFVTHRLGALNGWCSGFKAPHPGCQALAHLAASIPTHCFSCHEEAGEQSFIHPFVARCDARQEELESLVAPSSTGPPAESLSIADLEHAWLLLCHVACAYRSMKAHSDPKVVVDPAASTSGPPRPAALAKELENDWLENVAKQFAEIIDRPFHGVPEYAELVLNNWYVPGYPSNGKEGEAFIISRENIHLVQPACRFLALPDEEWYRKLHLVLEAEGGRAIAAAHQSIRSAMKQRNNREIVGSLCQLASDIDCLSEFQRNQFDNKDSRGEAIMMQRLRPFVSPNLADTEFAVWIYTEGSSPLLPALHAILGLRKLDGISGPLQEHWQQQGRVCMPANHRDFLDSLESEQSVRAYCLREWRHESVEGIAALEDAFNNCIEALLRYCSLRQRLVLRMFPGVAKIKNLSAEQEQVIRTGRVSLLQMRRVADAQRMHLSTKALSGLLPNVGGPPKFETCGY</sequence>
<dbReference type="Proteomes" id="UP000601435">
    <property type="component" value="Unassembled WGS sequence"/>
</dbReference>
<evidence type="ECO:0000313" key="4">
    <source>
        <dbReference type="EMBL" id="CAE7710896.1"/>
    </source>
</evidence>
<dbReference type="EMBL" id="CAJNJA010035753">
    <property type="protein sequence ID" value="CAE7710896.1"/>
    <property type="molecule type" value="Genomic_DNA"/>
</dbReference>
<dbReference type="OrthoDB" id="409594at2759"/>
<dbReference type="GO" id="GO:0020037">
    <property type="term" value="F:heme binding"/>
    <property type="evidence" value="ECO:0007669"/>
    <property type="project" value="InterPro"/>
</dbReference>
<dbReference type="GO" id="GO:0046872">
    <property type="term" value="F:metal ion binding"/>
    <property type="evidence" value="ECO:0007669"/>
    <property type="project" value="UniProtKB-KW"/>
</dbReference>
<dbReference type="Gene3D" id="1.20.58.480">
    <property type="match status" value="2"/>
</dbReference>
<dbReference type="InterPro" id="IPR000898">
    <property type="entry name" value="Indolamine_dOase"/>
</dbReference>
<keyword evidence="3" id="KW-0408">Iron</keyword>
<evidence type="ECO:0000313" key="5">
    <source>
        <dbReference type="Proteomes" id="UP000601435"/>
    </source>
</evidence>
<dbReference type="PANTHER" id="PTHR28657">
    <property type="entry name" value="INDOLEAMINE 2,3-DIOXYGENASE"/>
    <property type="match status" value="1"/>
</dbReference>
<keyword evidence="5" id="KW-1185">Reference proteome</keyword>
<comment type="similarity">
    <text evidence="1">Belongs to the indoleamine 2,3-dioxygenase family.</text>
</comment>
<evidence type="ECO:0000256" key="3">
    <source>
        <dbReference type="ARBA" id="ARBA00023004"/>
    </source>
</evidence>
<dbReference type="InterPro" id="IPR037217">
    <property type="entry name" value="Trp/Indoleamine_2_3_dOase-like"/>
</dbReference>
<dbReference type="Pfam" id="PF01231">
    <property type="entry name" value="IDO"/>
    <property type="match status" value="2"/>
</dbReference>
<proteinExistence type="inferred from homology"/>
<organism evidence="4 5">
    <name type="scientific">Symbiodinium necroappetens</name>
    <dbReference type="NCBI Taxonomy" id="1628268"/>
    <lineage>
        <taxon>Eukaryota</taxon>
        <taxon>Sar</taxon>
        <taxon>Alveolata</taxon>
        <taxon>Dinophyceae</taxon>
        <taxon>Suessiales</taxon>
        <taxon>Symbiodiniaceae</taxon>
        <taxon>Symbiodinium</taxon>
    </lineage>
</organism>
<name>A0A812WZG2_9DINO</name>
<protein>
    <submittedName>
        <fullName evidence="4">PksN protein</fullName>
    </submittedName>
</protein>
<dbReference type="GO" id="GO:0016702">
    <property type="term" value="F:oxidoreductase activity, acting on single donors with incorporation of molecular oxygen, incorporation of two atoms of oxygen"/>
    <property type="evidence" value="ECO:0007669"/>
    <property type="project" value="UniProtKB-ARBA"/>
</dbReference>
<dbReference type="GO" id="GO:0019441">
    <property type="term" value="P:L-tryptophan catabolic process to kynurenine"/>
    <property type="evidence" value="ECO:0007669"/>
    <property type="project" value="InterPro"/>
</dbReference>
<dbReference type="PANTHER" id="PTHR28657:SF5">
    <property type="entry name" value="INDOLEAMINE 2,3-DIOXYGENASE"/>
    <property type="match status" value="1"/>
</dbReference>
<gene>
    <name evidence="4" type="primary">pksN</name>
    <name evidence="4" type="ORF">SNEC2469_LOCUS20514</name>
</gene>
<reference evidence="4" key="1">
    <citation type="submission" date="2021-02" db="EMBL/GenBank/DDBJ databases">
        <authorList>
            <person name="Dougan E. K."/>
            <person name="Rhodes N."/>
            <person name="Thang M."/>
            <person name="Chan C."/>
        </authorList>
    </citation>
    <scope>NUCLEOTIDE SEQUENCE</scope>
</reference>
<keyword evidence="2" id="KW-0479">Metal-binding</keyword>
<dbReference type="AlphaFoldDB" id="A0A812WZG2"/>